<organism evidence="2 3">
    <name type="scientific">Ridgeia piscesae</name>
    <name type="common">Tubeworm</name>
    <dbReference type="NCBI Taxonomy" id="27915"/>
    <lineage>
        <taxon>Eukaryota</taxon>
        <taxon>Metazoa</taxon>
        <taxon>Spiralia</taxon>
        <taxon>Lophotrochozoa</taxon>
        <taxon>Annelida</taxon>
        <taxon>Polychaeta</taxon>
        <taxon>Sedentaria</taxon>
        <taxon>Canalipalpata</taxon>
        <taxon>Sabellida</taxon>
        <taxon>Siboglinidae</taxon>
        <taxon>Ridgeia</taxon>
    </lineage>
</organism>
<feature type="compositionally biased region" description="Pro residues" evidence="1">
    <location>
        <begin position="320"/>
        <end position="329"/>
    </location>
</feature>
<dbReference type="AlphaFoldDB" id="A0AAD9NMW1"/>
<evidence type="ECO:0000256" key="1">
    <source>
        <dbReference type="SAM" id="MobiDB-lite"/>
    </source>
</evidence>
<feature type="compositionally biased region" description="Polar residues" evidence="1">
    <location>
        <begin position="395"/>
        <end position="406"/>
    </location>
</feature>
<feature type="compositionally biased region" description="Low complexity" evidence="1">
    <location>
        <begin position="46"/>
        <end position="56"/>
    </location>
</feature>
<feature type="compositionally biased region" description="Basic and acidic residues" evidence="1">
    <location>
        <begin position="84"/>
        <end position="93"/>
    </location>
</feature>
<feature type="compositionally biased region" description="Pro residues" evidence="1">
    <location>
        <begin position="205"/>
        <end position="216"/>
    </location>
</feature>
<feature type="compositionally biased region" description="Basic and acidic residues" evidence="1">
    <location>
        <begin position="443"/>
        <end position="455"/>
    </location>
</feature>
<feature type="compositionally biased region" description="Pro residues" evidence="1">
    <location>
        <begin position="1"/>
        <end position="22"/>
    </location>
</feature>
<feature type="compositionally biased region" description="Acidic residues" evidence="1">
    <location>
        <begin position="229"/>
        <end position="238"/>
    </location>
</feature>
<protein>
    <submittedName>
        <fullName evidence="2">Uncharacterized protein</fullName>
    </submittedName>
</protein>
<feature type="compositionally biased region" description="Basic and acidic residues" evidence="1">
    <location>
        <begin position="122"/>
        <end position="134"/>
    </location>
</feature>
<feature type="region of interest" description="Disordered" evidence="1">
    <location>
        <begin position="1"/>
        <end position="555"/>
    </location>
</feature>
<feature type="compositionally biased region" description="Low complexity" evidence="1">
    <location>
        <begin position="423"/>
        <end position="433"/>
    </location>
</feature>
<feature type="compositionally biased region" description="Basic and acidic residues" evidence="1">
    <location>
        <begin position="378"/>
        <end position="390"/>
    </location>
</feature>
<feature type="compositionally biased region" description="Basic residues" evidence="1">
    <location>
        <begin position="287"/>
        <end position="296"/>
    </location>
</feature>
<comment type="caution">
    <text evidence="2">The sequence shown here is derived from an EMBL/GenBank/DDBJ whole genome shotgun (WGS) entry which is preliminary data.</text>
</comment>
<sequence length="555" mass="60037">MPLPVPPSCPPTPRTPRGPATPRPVASAPTLDQAPVPPAREHPSHQSHGSQHHGPSTKGTCPTPRGYAVKRSPSAPMELVNGDGRLDGNDRDISSAGSGGKRKKNNDHEVTDKTVSSIDSGDMSRVKEDGKGTEAGDAWDAGMTLEDGAINDDDLESVSMDAMDVSDLEGDATPRGATFVQQSKTPSPRHRQQAPSSGLSQYHMPTPPAGQPPVEPPVTQGPAPPLQEWEGEGEEEDGYNMKQDHVEGSRPQPTPRARPSPAVAAKADDRVMPSGFLSPIPLVAPPVKKKKKKKKKDKVDTNTHDLSPMVNTPRGYAAPVLPPQAPVPVPQRRDRTMSGPPSYQQQGHMGHDQEMQYQNQTHANIGHRPRKKNAPPEQQHEEKFMLDENARMLTQMLTSTGGTICQSPLAPPIPQAMPRQKHPQQQQQRKPTQGHMGHLSPTSDDRLSPRGEEGKYSQFGHTGLPPSGQLEQQRSGTRFGNRSPTASAGQNRQREMSRSPALVPPPKRRIGSAAQNTSATSRERHSLPQGESKPPTGKSVSWGKNKPANGRFPLY</sequence>
<dbReference type="EMBL" id="JAODUO010000914">
    <property type="protein sequence ID" value="KAK2172974.1"/>
    <property type="molecule type" value="Genomic_DNA"/>
</dbReference>
<reference evidence="2" key="1">
    <citation type="journal article" date="2023" name="Mol. Biol. Evol.">
        <title>Third-Generation Sequencing Reveals the Adaptive Role of the Epigenome in Three Deep-Sea Polychaetes.</title>
        <authorList>
            <person name="Perez M."/>
            <person name="Aroh O."/>
            <person name="Sun Y."/>
            <person name="Lan Y."/>
            <person name="Juniper S.K."/>
            <person name="Young C.R."/>
            <person name="Angers B."/>
            <person name="Qian P.Y."/>
        </authorList>
    </citation>
    <scope>NUCLEOTIDE SEQUENCE</scope>
    <source>
        <strain evidence="2">R07B-5</strain>
    </source>
</reference>
<keyword evidence="3" id="KW-1185">Reference proteome</keyword>
<evidence type="ECO:0000313" key="2">
    <source>
        <dbReference type="EMBL" id="KAK2172974.1"/>
    </source>
</evidence>
<feature type="compositionally biased region" description="Polar residues" evidence="1">
    <location>
        <begin position="469"/>
        <end position="491"/>
    </location>
</feature>
<accession>A0AAD9NMW1</accession>
<gene>
    <name evidence="2" type="ORF">NP493_913g01034</name>
</gene>
<dbReference type="Proteomes" id="UP001209878">
    <property type="component" value="Unassembled WGS sequence"/>
</dbReference>
<proteinExistence type="predicted"/>
<name>A0AAD9NMW1_RIDPI</name>
<evidence type="ECO:0000313" key="3">
    <source>
        <dbReference type="Proteomes" id="UP001209878"/>
    </source>
</evidence>